<dbReference type="CDD" id="cd01650">
    <property type="entry name" value="RT_nLTR_like"/>
    <property type="match status" value="1"/>
</dbReference>
<dbReference type="EMBL" id="CAKOGL010000006">
    <property type="protein sequence ID" value="CAH2087233.1"/>
    <property type="molecule type" value="Genomic_DNA"/>
</dbReference>
<evidence type="ECO:0000259" key="2">
    <source>
        <dbReference type="PROSITE" id="PS50878"/>
    </source>
</evidence>
<accession>A0AAU9TKK7</accession>
<comment type="caution">
    <text evidence="3">The sequence shown here is derived from an EMBL/GenBank/DDBJ whole genome shotgun (WGS) entry which is preliminary data.</text>
</comment>
<evidence type="ECO:0000256" key="1">
    <source>
        <dbReference type="SAM" id="MobiDB-lite"/>
    </source>
</evidence>
<gene>
    <name evidence="3" type="ORF">EEDITHA_LOCUS3518</name>
</gene>
<evidence type="ECO:0000313" key="3">
    <source>
        <dbReference type="EMBL" id="CAH2087233.1"/>
    </source>
</evidence>
<proteinExistence type="predicted"/>
<feature type="region of interest" description="Disordered" evidence="1">
    <location>
        <begin position="75"/>
        <end position="100"/>
    </location>
</feature>
<protein>
    <recommendedName>
        <fullName evidence="2">Reverse transcriptase domain-containing protein</fullName>
    </recommendedName>
</protein>
<reference evidence="3" key="1">
    <citation type="submission" date="2022-03" db="EMBL/GenBank/DDBJ databases">
        <authorList>
            <person name="Tunstrom K."/>
        </authorList>
    </citation>
    <scope>NUCLEOTIDE SEQUENCE</scope>
</reference>
<dbReference type="PANTHER" id="PTHR19446">
    <property type="entry name" value="REVERSE TRANSCRIPTASES"/>
    <property type="match status" value="1"/>
</dbReference>
<dbReference type="InterPro" id="IPR000477">
    <property type="entry name" value="RT_dom"/>
</dbReference>
<sequence>MGTKAIESAIQNLTKIVIGLQNKVTSLEKTILDQNSLINKLITGNGNVCVPENTKIIGEEERIMTDRMNDQMKSEISAPTGKTKIVTSTSTSASASASPCTSDWRERELLNIAPMDNMHRDATNEECAKEFAQFFHSVYKVEPAQLDVSAISAAVGGNARVHLVRLEPDDVHRALARLPPKISVGPDGLPPFILKDCRHVLKEPLLHVFNVCLATATFPERWKLTRVVPVPKGSGGLETGDYRPVALLNSPVKVFESAIHHSLYGQVRARLCDAQHGFRPGRGTTGNLLHLMTQVVPALDAGRQVDVAFFDFRKAFDTVDNNILLAKLAGIGCTPHTLLFASYLRDKRQYVDCAGCHSDQYWTRSGVSQGSNLGPLQFIIMINDLPEVVCESTCLLFADDLKLVREIGDISDHAKLQHDIDKVIK</sequence>
<dbReference type="Pfam" id="PF00078">
    <property type="entry name" value="RVT_1"/>
    <property type="match status" value="1"/>
</dbReference>
<dbReference type="Proteomes" id="UP001153954">
    <property type="component" value="Unassembled WGS sequence"/>
</dbReference>
<dbReference type="AlphaFoldDB" id="A0AAU9TKK7"/>
<feature type="compositionally biased region" description="Low complexity" evidence="1">
    <location>
        <begin position="87"/>
        <end position="98"/>
    </location>
</feature>
<dbReference type="PROSITE" id="PS50878">
    <property type="entry name" value="RT_POL"/>
    <property type="match status" value="1"/>
</dbReference>
<organism evidence="3 4">
    <name type="scientific">Euphydryas editha</name>
    <name type="common">Edith's checkerspot</name>
    <dbReference type="NCBI Taxonomy" id="104508"/>
    <lineage>
        <taxon>Eukaryota</taxon>
        <taxon>Metazoa</taxon>
        <taxon>Ecdysozoa</taxon>
        <taxon>Arthropoda</taxon>
        <taxon>Hexapoda</taxon>
        <taxon>Insecta</taxon>
        <taxon>Pterygota</taxon>
        <taxon>Neoptera</taxon>
        <taxon>Endopterygota</taxon>
        <taxon>Lepidoptera</taxon>
        <taxon>Glossata</taxon>
        <taxon>Ditrysia</taxon>
        <taxon>Papilionoidea</taxon>
        <taxon>Nymphalidae</taxon>
        <taxon>Nymphalinae</taxon>
        <taxon>Euphydryas</taxon>
    </lineage>
</organism>
<feature type="domain" description="Reverse transcriptase" evidence="2">
    <location>
        <begin position="211"/>
        <end position="425"/>
    </location>
</feature>
<evidence type="ECO:0000313" key="4">
    <source>
        <dbReference type="Proteomes" id="UP001153954"/>
    </source>
</evidence>
<name>A0AAU9TKK7_EUPED</name>
<keyword evidence="4" id="KW-1185">Reference proteome</keyword>